<dbReference type="Proteomes" id="UP000186817">
    <property type="component" value="Unassembled WGS sequence"/>
</dbReference>
<feature type="non-terminal residue" evidence="2">
    <location>
        <position position="1"/>
    </location>
</feature>
<comment type="caution">
    <text evidence="2">The sequence shown here is derived from an EMBL/GenBank/DDBJ whole genome shotgun (WGS) entry which is preliminary data.</text>
</comment>
<dbReference type="OrthoDB" id="10500460at2759"/>
<keyword evidence="3" id="KW-1185">Reference proteome</keyword>
<accession>A0A1Q9BTY5</accession>
<reference evidence="2 3" key="1">
    <citation type="submission" date="2016-02" db="EMBL/GenBank/DDBJ databases">
        <title>Genome analysis of coral dinoflagellate symbionts highlights evolutionary adaptations to a symbiotic lifestyle.</title>
        <authorList>
            <person name="Aranda M."/>
            <person name="Li Y."/>
            <person name="Liew Y.J."/>
            <person name="Baumgarten S."/>
            <person name="Simakov O."/>
            <person name="Wilson M."/>
            <person name="Piel J."/>
            <person name="Ashoor H."/>
            <person name="Bougouffa S."/>
            <person name="Bajic V.B."/>
            <person name="Ryu T."/>
            <person name="Ravasi T."/>
            <person name="Bayer T."/>
            <person name="Micklem G."/>
            <person name="Kim H."/>
            <person name="Bhak J."/>
            <person name="Lajeunesse T.C."/>
            <person name="Voolstra C.R."/>
        </authorList>
    </citation>
    <scope>NUCLEOTIDE SEQUENCE [LARGE SCALE GENOMIC DNA]</scope>
    <source>
        <strain evidence="2 3">CCMP2467</strain>
    </source>
</reference>
<name>A0A1Q9BTY5_SYMMI</name>
<dbReference type="EMBL" id="LSRX01004191">
    <property type="protein sequence ID" value="OLP74148.1"/>
    <property type="molecule type" value="Genomic_DNA"/>
</dbReference>
<feature type="non-terminal residue" evidence="2">
    <location>
        <position position="63"/>
    </location>
</feature>
<protein>
    <submittedName>
        <fullName evidence="2">Uncharacterized protein</fullName>
    </submittedName>
</protein>
<evidence type="ECO:0000313" key="3">
    <source>
        <dbReference type="Proteomes" id="UP000186817"/>
    </source>
</evidence>
<sequence>NPCLQDPKHPATFDSSVPKSWHSDTKRALLKATTWVKEAIQKIDSQPKIIKKWFRLEDGSDRQ</sequence>
<evidence type="ECO:0000256" key="1">
    <source>
        <dbReference type="SAM" id="MobiDB-lite"/>
    </source>
</evidence>
<feature type="compositionally biased region" description="Basic and acidic residues" evidence="1">
    <location>
        <begin position="1"/>
        <end position="11"/>
    </location>
</feature>
<gene>
    <name evidence="2" type="ORF">AK812_SmicGene46397</name>
</gene>
<organism evidence="2 3">
    <name type="scientific">Symbiodinium microadriaticum</name>
    <name type="common">Dinoflagellate</name>
    <name type="synonym">Zooxanthella microadriatica</name>
    <dbReference type="NCBI Taxonomy" id="2951"/>
    <lineage>
        <taxon>Eukaryota</taxon>
        <taxon>Sar</taxon>
        <taxon>Alveolata</taxon>
        <taxon>Dinophyceae</taxon>
        <taxon>Suessiales</taxon>
        <taxon>Symbiodiniaceae</taxon>
        <taxon>Symbiodinium</taxon>
    </lineage>
</organism>
<evidence type="ECO:0000313" key="2">
    <source>
        <dbReference type="EMBL" id="OLP74148.1"/>
    </source>
</evidence>
<proteinExistence type="predicted"/>
<feature type="region of interest" description="Disordered" evidence="1">
    <location>
        <begin position="1"/>
        <end position="20"/>
    </location>
</feature>
<dbReference type="AlphaFoldDB" id="A0A1Q9BTY5"/>